<protein>
    <submittedName>
        <fullName evidence="4">Acetylxylan esterase</fullName>
    </submittedName>
</protein>
<accession>A0ABT6F727</accession>
<keyword evidence="2" id="KW-0732">Signal</keyword>
<feature type="signal peptide" evidence="2">
    <location>
        <begin position="1"/>
        <end position="26"/>
    </location>
</feature>
<reference evidence="4 5" key="1">
    <citation type="submission" date="2023-03" db="EMBL/GenBank/DDBJ databases">
        <title>Paludisphaera mucosa sp. nov. a novel planctomycete from northern fen.</title>
        <authorList>
            <person name="Ivanova A."/>
        </authorList>
    </citation>
    <scope>NUCLEOTIDE SEQUENCE [LARGE SCALE GENOMIC DNA]</scope>
    <source>
        <strain evidence="4 5">Pla2</strain>
    </source>
</reference>
<name>A0ABT6F727_9BACT</name>
<evidence type="ECO:0000256" key="2">
    <source>
        <dbReference type="SAM" id="SignalP"/>
    </source>
</evidence>
<dbReference type="EMBL" id="JARRAG010000001">
    <property type="protein sequence ID" value="MDG3003383.1"/>
    <property type="molecule type" value="Genomic_DNA"/>
</dbReference>
<evidence type="ECO:0000313" key="4">
    <source>
        <dbReference type="EMBL" id="MDG3003383.1"/>
    </source>
</evidence>
<feature type="region of interest" description="Disordered" evidence="1">
    <location>
        <begin position="153"/>
        <end position="174"/>
    </location>
</feature>
<dbReference type="InterPro" id="IPR029058">
    <property type="entry name" value="AB_hydrolase_fold"/>
</dbReference>
<dbReference type="PANTHER" id="PTHR22946:SF8">
    <property type="entry name" value="ACETYL XYLAN ESTERASE DOMAIN-CONTAINING PROTEIN"/>
    <property type="match status" value="1"/>
</dbReference>
<evidence type="ECO:0000259" key="3">
    <source>
        <dbReference type="Pfam" id="PF02129"/>
    </source>
</evidence>
<dbReference type="SUPFAM" id="SSF53474">
    <property type="entry name" value="alpha/beta-Hydrolases"/>
    <property type="match status" value="2"/>
</dbReference>
<feature type="compositionally biased region" description="Basic and acidic residues" evidence="1">
    <location>
        <begin position="161"/>
        <end position="172"/>
    </location>
</feature>
<dbReference type="RefSeq" id="WP_277859735.1">
    <property type="nucleotide sequence ID" value="NZ_JARRAG010000001.1"/>
</dbReference>
<feature type="domain" description="Xaa-Pro dipeptidyl-peptidase-like" evidence="3">
    <location>
        <begin position="238"/>
        <end position="389"/>
    </location>
</feature>
<dbReference type="InterPro" id="IPR000383">
    <property type="entry name" value="Xaa-Pro-like_dom"/>
</dbReference>
<evidence type="ECO:0000256" key="1">
    <source>
        <dbReference type="SAM" id="MobiDB-lite"/>
    </source>
</evidence>
<feature type="chain" id="PRO_5046548179" evidence="2">
    <location>
        <begin position="27"/>
        <end position="811"/>
    </location>
</feature>
<comment type="caution">
    <text evidence="4">The sequence shown here is derived from an EMBL/GenBank/DDBJ whole genome shotgun (WGS) entry which is preliminary data.</text>
</comment>
<dbReference type="PANTHER" id="PTHR22946">
    <property type="entry name" value="DIENELACTONE HYDROLASE DOMAIN-CONTAINING PROTEIN-RELATED"/>
    <property type="match status" value="1"/>
</dbReference>
<proteinExistence type="predicted"/>
<gene>
    <name evidence="4" type="ORF">PZE19_06365</name>
</gene>
<organism evidence="4 5">
    <name type="scientific">Paludisphaera mucosa</name>
    <dbReference type="NCBI Taxonomy" id="3030827"/>
    <lineage>
        <taxon>Bacteria</taxon>
        <taxon>Pseudomonadati</taxon>
        <taxon>Planctomycetota</taxon>
        <taxon>Planctomycetia</taxon>
        <taxon>Isosphaerales</taxon>
        <taxon>Isosphaeraceae</taxon>
        <taxon>Paludisphaera</taxon>
    </lineage>
</organism>
<dbReference type="InterPro" id="IPR050261">
    <property type="entry name" value="FrsA_esterase"/>
</dbReference>
<sequence length="811" mass="87852">MKRLALASASYALAFLAIGPQPPALCADTPNATDAMVYSASDMPRLADGIALAAGDERTLRVWAPSNQAWTLSREDDLATLKSSPAAGDATPRWLDLGRVQGTIKLVVAGPVSADAKPKEGETPPPPPAPALIVFEPDPKGDPARLLEIARGVVDSTAPSPDRRREQSRTNKEGANFHAPATVEEWRERGRHLREQMKVSLGLWPEPPKTPLNPQVYGRLERDGYTIEKVVLETLPGFTLSGNLYRPKSVAAGGSLPAILCPHGHWEDGRLRDDVQHRCIRWAKLGAVVFMYDMVGYNDSRPFTHEFLNERLRRWGLSLFALQTWNSIRALDWIASLPDVDPARIGCTGESGGGTQTFILTALDDRIKVAAPVVMVSEWFQGGCVCENAAGLRIGTDNIEFAALCAPRPMVLVGATGDWTAKTMTRAFPAIRGAYSLVGSPDRVEASVFDFPHNYNQTTRNAVYAFMGRWLLGLDPSVDTREGEQTVEKPEAILTFDAQHPASPDRKNPQQLEDHLIHTIRAQLEALSPERGPTVWQAARPFLATSHRVRVGVAIPSPEKTFGREVRRISREGLTIVHAQVGRRGEGDAIPVVRITPAHTNGRLTMIADDRGKLALVKKSGELSDLVRALLDRGQSVVGFDPLFVGESLDADRPVGHRPLVAHGLTYNPAVAADQMQDLATVLTWAGSQPDVREVSLVASGLSGRQALLARPLLGNLARTVVDLDGGGDDDYYSDNVPAAIDLPGVHQFGGLRAAAALSAPTPLRIVRPGEEFAQEWPQAAYELAGSPGALKFDTDPIPAVDLARWIDAGE</sequence>
<dbReference type="Pfam" id="PF02129">
    <property type="entry name" value="Peptidase_S15"/>
    <property type="match status" value="1"/>
</dbReference>
<dbReference type="Gene3D" id="3.40.50.1820">
    <property type="entry name" value="alpha/beta hydrolase"/>
    <property type="match status" value="2"/>
</dbReference>
<keyword evidence="5" id="KW-1185">Reference proteome</keyword>
<evidence type="ECO:0000313" key="5">
    <source>
        <dbReference type="Proteomes" id="UP001216907"/>
    </source>
</evidence>
<dbReference type="Proteomes" id="UP001216907">
    <property type="component" value="Unassembled WGS sequence"/>
</dbReference>